<dbReference type="CDD" id="cd02440">
    <property type="entry name" value="AdoMet_MTases"/>
    <property type="match status" value="1"/>
</dbReference>
<proteinExistence type="predicted"/>
<dbReference type="OrthoDB" id="9786503at2"/>
<evidence type="ECO:0000313" key="4">
    <source>
        <dbReference type="Proteomes" id="UP000092582"/>
    </source>
</evidence>
<feature type="domain" description="Methyltransferase" evidence="2">
    <location>
        <begin position="42"/>
        <end position="149"/>
    </location>
</feature>
<dbReference type="RefSeq" id="WP_066595739.1">
    <property type="nucleotide sequence ID" value="NZ_CP016282.1"/>
</dbReference>
<accession>A0A1B1BJV3</accession>
<dbReference type="PATRIC" id="fig|670052.7.peg.1952"/>
<keyword evidence="4" id="KW-1185">Reference proteome</keyword>
<name>A0A1B1BJV3_9MICO</name>
<dbReference type="Pfam" id="PF13649">
    <property type="entry name" value="Methyltransf_25"/>
    <property type="match status" value="1"/>
</dbReference>
<dbReference type="KEGG" id="cart:PA27867_1895"/>
<dbReference type="SUPFAM" id="SSF53335">
    <property type="entry name" value="S-adenosyl-L-methionine-dependent methyltransferases"/>
    <property type="match status" value="1"/>
</dbReference>
<dbReference type="Gene3D" id="3.40.50.150">
    <property type="entry name" value="Vaccinia Virus protein VP39"/>
    <property type="match status" value="1"/>
</dbReference>
<gene>
    <name evidence="3" type="ORF">PA27867_1895</name>
</gene>
<dbReference type="InterPro" id="IPR029063">
    <property type="entry name" value="SAM-dependent_MTases_sf"/>
</dbReference>
<reference evidence="3 4" key="1">
    <citation type="submission" date="2016-06" db="EMBL/GenBank/DDBJ databases">
        <title>Genome sequencing of Cryobacterium arcticum PAMC 27867.</title>
        <authorList>
            <person name="Lee J."/>
            <person name="Kim O.-S."/>
        </authorList>
    </citation>
    <scope>NUCLEOTIDE SEQUENCE [LARGE SCALE GENOMIC DNA]</scope>
    <source>
        <strain evidence="3 4">PAMC 27867</strain>
    </source>
</reference>
<evidence type="ECO:0000259" key="2">
    <source>
        <dbReference type="Pfam" id="PF13649"/>
    </source>
</evidence>
<keyword evidence="1 3" id="KW-0808">Transferase</keyword>
<protein>
    <submittedName>
        <fullName evidence="3">Methyltransferase type 12</fullName>
    </submittedName>
</protein>
<evidence type="ECO:0000313" key="3">
    <source>
        <dbReference type="EMBL" id="ANP72848.1"/>
    </source>
</evidence>
<dbReference type="GO" id="GO:0032259">
    <property type="term" value="P:methylation"/>
    <property type="evidence" value="ECO:0007669"/>
    <property type="project" value="UniProtKB-KW"/>
</dbReference>
<keyword evidence="3" id="KW-0489">Methyltransferase</keyword>
<sequence length="221" mass="23671">MSEEFGQEYWDTRYGSRDGVWSGLANPVLMTETLALPAGRALDIGCGEGADAIWLASRGWQVTGVDFSGVALARAAERARQAGDDPVSAHDPATGGTIAGRLTWEQHDLTEWAPPAASFDLVTAQFMHLPSSARTGLFARLADAVAPGGTLLIVGHDVSDVHTTVHRMPDPDLFFTARELAAALDTRRWQIEIAETRPRVAQDPVGTAVTVADAVLKATRR</sequence>
<dbReference type="InterPro" id="IPR041698">
    <property type="entry name" value="Methyltransf_25"/>
</dbReference>
<dbReference type="Proteomes" id="UP000092582">
    <property type="component" value="Chromosome 1"/>
</dbReference>
<dbReference type="AlphaFoldDB" id="A0A1B1BJV3"/>
<evidence type="ECO:0000256" key="1">
    <source>
        <dbReference type="ARBA" id="ARBA00022679"/>
    </source>
</evidence>
<organism evidence="3 4">
    <name type="scientific">Cryobacterium arcticum</name>
    <dbReference type="NCBI Taxonomy" id="670052"/>
    <lineage>
        <taxon>Bacteria</taxon>
        <taxon>Bacillati</taxon>
        <taxon>Actinomycetota</taxon>
        <taxon>Actinomycetes</taxon>
        <taxon>Micrococcales</taxon>
        <taxon>Microbacteriaceae</taxon>
        <taxon>Cryobacterium</taxon>
    </lineage>
</organism>
<dbReference type="GO" id="GO:0008168">
    <property type="term" value="F:methyltransferase activity"/>
    <property type="evidence" value="ECO:0007669"/>
    <property type="project" value="UniProtKB-KW"/>
</dbReference>
<dbReference type="STRING" id="670052.PA27867_1895"/>
<dbReference type="PANTHER" id="PTHR43861">
    <property type="entry name" value="TRANS-ACONITATE 2-METHYLTRANSFERASE-RELATED"/>
    <property type="match status" value="1"/>
</dbReference>
<dbReference type="EMBL" id="CP016282">
    <property type="protein sequence ID" value="ANP72848.1"/>
    <property type="molecule type" value="Genomic_DNA"/>
</dbReference>